<sequence length="427" mass="50477">MEQGQLRKRKWKIGIFLIGILVLGTIFLIGDYYWGPKNVLNTYLAYLKEKKYDRLYELLDLSEMDKAYEKEDIIACYKRLYEREAKLVQVRKASYGINKVLNKEQQAYVYIDYIYDEEQKVEKLELIKVGRQWKVKCPFVLTDLKVYAPIGSRVFIEGREVKDYTGDYYYMEQALPGQYSVKIEFPNHIYSDYIGIMEVPQHAELFLDYTALTVEIKALKGTIVELAGVKQINTGGQVVFKNILEGTYDLKIYHPNDAIKPLTEKIVINKENRCFDWTGAQLSTSGMESLKHYITDFYQIYIDDIKKHSTNGISNYVALVNKDKLLSDFKEWFINNKDVLDARIAVQPKDIKINKEGLLEMSIVETTEVINKEYDEWSRKEVERSYKIWIEWKTQIDMSEKRWKILDRDIIQSMVCYKDEEGRWIQY</sequence>
<accession>A0AC61DAN9</accession>
<evidence type="ECO:0000313" key="2">
    <source>
        <dbReference type="Proteomes" id="UP000224460"/>
    </source>
</evidence>
<evidence type="ECO:0000313" key="1">
    <source>
        <dbReference type="EMBL" id="PHV69808.1"/>
    </source>
</evidence>
<proteinExistence type="predicted"/>
<dbReference type="Proteomes" id="UP000224460">
    <property type="component" value="Unassembled WGS sequence"/>
</dbReference>
<gene>
    <name evidence="1" type="ORF">CS063_13920</name>
</gene>
<dbReference type="EMBL" id="PEDL01000018">
    <property type="protein sequence ID" value="PHV69808.1"/>
    <property type="molecule type" value="Genomic_DNA"/>
</dbReference>
<comment type="caution">
    <text evidence="1">The sequence shown here is derived from an EMBL/GenBank/DDBJ whole genome shotgun (WGS) entry which is preliminary data.</text>
</comment>
<reference evidence="1" key="1">
    <citation type="submission" date="2017-10" db="EMBL/GenBank/DDBJ databases">
        <title>Genome sequence of cellulolytic Lachnospiraceae bacterium XHS1971 isolated from hotspring sediment.</title>
        <authorList>
            <person name="Vasudevan G."/>
            <person name="Joshi A.J."/>
            <person name="Hivarkar S."/>
            <person name="Lanjekar V.B."/>
            <person name="Dhakephalkar P.K."/>
            <person name="Dagar S."/>
        </authorList>
    </citation>
    <scope>NUCLEOTIDE SEQUENCE</scope>
    <source>
        <strain evidence="1">XHS1971</strain>
    </source>
</reference>
<name>A0AC61DAN9_9FIRM</name>
<keyword evidence="2" id="KW-1185">Reference proteome</keyword>
<protein>
    <submittedName>
        <fullName evidence="1">Uncharacterized protein</fullName>
    </submittedName>
</protein>
<organism evidence="1 2">
    <name type="scientific">Sporanaerobium hydrogeniformans</name>
    <dbReference type="NCBI Taxonomy" id="3072179"/>
    <lineage>
        <taxon>Bacteria</taxon>
        <taxon>Bacillati</taxon>
        <taxon>Bacillota</taxon>
        <taxon>Clostridia</taxon>
        <taxon>Lachnospirales</taxon>
        <taxon>Lachnospiraceae</taxon>
        <taxon>Sporanaerobium</taxon>
    </lineage>
</organism>